<feature type="compositionally biased region" description="Basic and acidic residues" evidence="4">
    <location>
        <begin position="145"/>
        <end position="169"/>
    </location>
</feature>
<comment type="similarity">
    <text evidence="2">Belongs to the lin-54 family.</text>
</comment>
<comment type="subcellular location">
    <subcellularLocation>
        <location evidence="1">Nucleus</location>
    </subcellularLocation>
</comment>
<feature type="compositionally biased region" description="Low complexity" evidence="4">
    <location>
        <begin position="171"/>
        <end position="185"/>
    </location>
</feature>
<evidence type="ECO:0000256" key="1">
    <source>
        <dbReference type="ARBA" id="ARBA00004123"/>
    </source>
</evidence>
<proteinExistence type="inferred from homology"/>
<gene>
    <name evidence="6" type="ORF">EZS28_018772</name>
</gene>
<organism evidence="6 7">
    <name type="scientific">Streblomastix strix</name>
    <dbReference type="NCBI Taxonomy" id="222440"/>
    <lineage>
        <taxon>Eukaryota</taxon>
        <taxon>Metamonada</taxon>
        <taxon>Preaxostyla</taxon>
        <taxon>Oxymonadida</taxon>
        <taxon>Streblomastigidae</taxon>
        <taxon>Streblomastix</taxon>
    </lineage>
</organism>
<evidence type="ECO:0000313" key="6">
    <source>
        <dbReference type="EMBL" id="KAA6385701.1"/>
    </source>
</evidence>
<evidence type="ECO:0000313" key="7">
    <source>
        <dbReference type="Proteomes" id="UP000324800"/>
    </source>
</evidence>
<dbReference type="GO" id="GO:0005634">
    <property type="term" value="C:nucleus"/>
    <property type="evidence" value="ECO:0007669"/>
    <property type="project" value="UniProtKB-SubCell"/>
</dbReference>
<name>A0A5J4VT03_9EUKA</name>
<dbReference type="SMART" id="SM01114">
    <property type="entry name" value="CXC"/>
    <property type="match status" value="1"/>
</dbReference>
<evidence type="ECO:0000256" key="2">
    <source>
        <dbReference type="ARBA" id="ARBA00007267"/>
    </source>
</evidence>
<protein>
    <recommendedName>
        <fullName evidence="5">CRC domain-containing protein</fullName>
    </recommendedName>
</protein>
<feature type="domain" description="CRC" evidence="5">
    <location>
        <begin position="1"/>
        <end position="39"/>
    </location>
</feature>
<dbReference type="Proteomes" id="UP000324800">
    <property type="component" value="Unassembled WGS sequence"/>
</dbReference>
<dbReference type="InterPro" id="IPR005172">
    <property type="entry name" value="CRC"/>
</dbReference>
<sequence>MSCSCKCRTGCRSRTCTCRKNEARCGQNCKCTDCQNRQDTQPDLMSQSMEVNTAEFLRLRQNKEEAFMRILRLRVASLKASQTIKVVTALEIAKLPNSVKKMKLQEFKNRLNCNAKLVSLEGISENIGSILGGNSTQRRKTLAPPHKDKIEQKNTRVKIKEKDQVDRLIKPGGANANAPAPSAPSIRTAAKAQNVMNSHPRSPGLTVSKPGPLSPGLRNAHYSQSQQN</sequence>
<evidence type="ECO:0000256" key="4">
    <source>
        <dbReference type="SAM" id="MobiDB-lite"/>
    </source>
</evidence>
<evidence type="ECO:0000259" key="5">
    <source>
        <dbReference type="PROSITE" id="PS51634"/>
    </source>
</evidence>
<dbReference type="EMBL" id="SNRW01005146">
    <property type="protein sequence ID" value="KAA6385701.1"/>
    <property type="molecule type" value="Genomic_DNA"/>
</dbReference>
<keyword evidence="3" id="KW-0539">Nucleus</keyword>
<feature type="region of interest" description="Disordered" evidence="4">
    <location>
        <begin position="131"/>
        <end position="228"/>
    </location>
</feature>
<dbReference type="PROSITE" id="PS51634">
    <property type="entry name" value="CRC"/>
    <property type="match status" value="1"/>
</dbReference>
<accession>A0A5J4VT03</accession>
<evidence type="ECO:0000256" key="3">
    <source>
        <dbReference type="ARBA" id="ARBA00023242"/>
    </source>
</evidence>
<dbReference type="InterPro" id="IPR033467">
    <property type="entry name" value="Tesmin/TSO1-like_CXC"/>
</dbReference>
<reference evidence="6 7" key="1">
    <citation type="submission" date="2019-03" db="EMBL/GenBank/DDBJ databases">
        <title>Single cell metagenomics reveals metabolic interactions within the superorganism composed of flagellate Streblomastix strix and complex community of Bacteroidetes bacteria on its surface.</title>
        <authorList>
            <person name="Treitli S.C."/>
            <person name="Kolisko M."/>
            <person name="Husnik F."/>
            <person name="Keeling P."/>
            <person name="Hampl V."/>
        </authorList>
    </citation>
    <scope>NUCLEOTIDE SEQUENCE [LARGE SCALE GENOMIC DNA]</scope>
    <source>
        <strain evidence="6">ST1C</strain>
    </source>
</reference>
<comment type="caution">
    <text evidence="6">The sequence shown here is derived from an EMBL/GenBank/DDBJ whole genome shotgun (WGS) entry which is preliminary data.</text>
</comment>
<dbReference type="AlphaFoldDB" id="A0A5J4VT03"/>